<evidence type="ECO:0000256" key="2">
    <source>
        <dbReference type="ARBA" id="ARBA00022737"/>
    </source>
</evidence>
<keyword evidence="9" id="KW-1185">Reference proteome</keyword>
<dbReference type="EMBL" id="CAXKWB010032457">
    <property type="protein sequence ID" value="CAL4141238.1"/>
    <property type="molecule type" value="Genomic_DNA"/>
</dbReference>
<feature type="compositionally biased region" description="Low complexity" evidence="6">
    <location>
        <begin position="470"/>
        <end position="502"/>
    </location>
</feature>
<keyword evidence="3 5" id="KW-0863">Zinc-finger</keyword>
<dbReference type="PANTHER" id="PTHR24379">
    <property type="entry name" value="KRAB AND ZINC FINGER DOMAIN-CONTAINING"/>
    <property type="match status" value="1"/>
</dbReference>
<keyword evidence="2" id="KW-0677">Repeat</keyword>
<reference evidence="8 9" key="1">
    <citation type="submission" date="2024-05" db="EMBL/GenBank/DDBJ databases">
        <authorList>
            <person name="Wallberg A."/>
        </authorList>
    </citation>
    <scope>NUCLEOTIDE SEQUENCE [LARGE SCALE GENOMIC DNA]</scope>
</reference>
<organism evidence="8 9">
    <name type="scientific">Meganyctiphanes norvegica</name>
    <name type="common">Northern krill</name>
    <name type="synonym">Thysanopoda norvegica</name>
    <dbReference type="NCBI Taxonomy" id="48144"/>
    <lineage>
        <taxon>Eukaryota</taxon>
        <taxon>Metazoa</taxon>
        <taxon>Ecdysozoa</taxon>
        <taxon>Arthropoda</taxon>
        <taxon>Crustacea</taxon>
        <taxon>Multicrustacea</taxon>
        <taxon>Malacostraca</taxon>
        <taxon>Eumalacostraca</taxon>
        <taxon>Eucarida</taxon>
        <taxon>Euphausiacea</taxon>
        <taxon>Euphausiidae</taxon>
        <taxon>Meganyctiphanes</taxon>
    </lineage>
</organism>
<dbReference type="Gene3D" id="3.30.160.60">
    <property type="entry name" value="Classic Zinc Finger"/>
    <property type="match status" value="3"/>
</dbReference>
<evidence type="ECO:0000256" key="3">
    <source>
        <dbReference type="ARBA" id="ARBA00022771"/>
    </source>
</evidence>
<dbReference type="PANTHER" id="PTHR24379:SF123">
    <property type="entry name" value="ZINC FINGER AND BTB DOMAIN CONTAINING 17"/>
    <property type="match status" value="1"/>
</dbReference>
<feature type="domain" description="C2H2-type" evidence="7">
    <location>
        <begin position="813"/>
        <end position="841"/>
    </location>
</feature>
<protein>
    <recommendedName>
        <fullName evidence="7">C2H2-type domain-containing protein</fullName>
    </recommendedName>
</protein>
<dbReference type="PROSITE" id="PS50157">
    <property type="entry name" value="ZINC_FINGER_C2H2_2"/>
    <property type="match status" value="4"/>
</dbReference>
<comment type="caution">
    <text evidence="8">The sequence shown here is derived from an EMBL/GenBank/DDBJ whole genome shotgun (WGS) entry which is preliminary data.</text>
</comment>
<feature type="domain" description="C2H2-type" evidence="7">
    <location>
        <begin position="696"/>
        <end position="719"/>
    </location>
</feature>
<gene>
    <name evidence="8" type="ORF">MNOR_LOCUS28827</name>
</gene>
<proteinExistence type="predicted"/>
<sequence length="847" mass="96014">MEIATQTSLTGLSILWDLDIDPSAGFFYSADVKEENDDDIKEDIVYHDLDDEVAPEDHVRIKIEEEENYKKMHSNKNVPVMTSINLNILEEYSSNVPRPNIRKKVSEATQKGLSKSKFSFVVKSANRTKVKDRISTISESKNEMVRICENTTDNNLQENYSRSLIHRNLELSNKKQISTPLKQLRKFRPNLTKTPEHLLVSKSPETRLNIRPNLTKTPENLLVSKSPETSLNIRSNLTKTPEHFLVSKSPKTSLNIRSSSNLTETPEHLLVSKSPETSLNITKICKPTKESNNVKHVPSVNINLFNKSHSLLECPNISVNSVKTLTKSTDLPKNSNNIENKLSRKRDLSPSMQNTLKSIGVTNIKSISVKENSNTPMNEKFEKYYEINQKQKTHMKENLNENKNTNENLKTNSSLVNKTVKKSKNGENETKTILTTLTNISPSLITVIASSCKLKSINKENNSDSEENSCKLNSSNNENNSDSEASPFKLNSINNEDNSDSEASSCKLKTINYDNNSDSEVDIVEAETSKIDEIVISDDDDDIAEVKQIDNISNLISGRKDKSNILKQETFQNISKSRNINDLKANEATANKQHSKTLSKEISGRKDKSNILKQETFENISKSRNINNLKANVTAANKHHSKTLSKGISVIQIRKQTDEPGQKAYACEKCNFNCARNVTLKRHILLCQSGVKPKNYTCSECGLKFATKREIDRHLLFYHNLYHIISQTNFKCSFCGHIATSKTNLIMHVKKHAGVKTLTCDKCNFKCARNDVMKAHKCLHLCEKLFCSECNYVTNDKIEFQKHEITHPVKKIFKCSNCKYKGSTKSSLVMHIKKHHSVQWPFHCKDC</sequence>
<evidence type="ECO:0000256" key="5">
    <source>
        <dbReference type="PROSITE-ProRule" id="PRU00042"/>
    </source>
</evidence>
<evidence type="ECO:0000256" key="6">
    <source>
        <dbReference type="SAM" id="MobiDB-lite"/>
    </source>
</evidence>
<dbReference type="Proteomes" id="UP001497623">
    <property type="component" value="Unassembled WGS sequence"/>
</dbReference>
<keyword evidence="4" id="KW-0862">Zinc</keyword>
<dbReference type="AlphaFoldDB" id="A0AAV2RUJ7"/>
<feature type="non-terminal residue" evidence="8">
    <location>
        <position position="847"/>
    </location>
</feature>
<evidence type="ECO:0000313" key="8">
    <source>
        <dbReference type="EMBL" id="CAL4141238.1"/>
    </source>
</evidence>
<keyword evidence="1" id="KW-0479">Metal-binding</keyword>
<evidence type="ECO:0000256" key="4">
    <source>
        <dbReference type="ARBA" id="ARBA00022833"/>
    </source>
</evidence>
<feature type="domain" description="C2H2-type" evidence="7">
    <location>
        <begin position="665"/>
        <end position="693"/>
    </location>
</feature>
<evidence type="ECO:0000256" key="1">
    <source>
        <dbReference type="ARBA" id="ARBA00022723"/>
    </source>
</evidence>
<evidence type="ECO:0000313" key="9">
    <source>
        <dbReference type="Proteomes" id="UP001497623"/>
    </source>
</evidence>
<name>A0AAV2RUJ7_MEGNR</name>
<dbReference type="InterPro" id="IPR013087">
    <property type="entry name" value="Znf_C2H2_type"/>
</dbReference>
<dbReference type="SUPFAM" id="SSF57667">
    <property type="entry name" value="beta-beta-alpha zinc fingers"/>
    <property type="match status" value="3"/>
</dbReference>
<dbReference type="GO" id="GO:0008270">
    <property type="term" value="F:zinc ion binding"/>
    <property type="evidence" value="ECO:0007669"/>
    <property type="project" value="UniProtKB-KW"/>
</dbReference>
<dbReference type="InterPro" id="IPR036236">
    <property type="entry name" value="Znf_C2H2_sf"/>
</dbReference>
<dbReference type="PROSITE" id="PS00028">
    <property type="entry name" value="ZINC_FINGER_C2H2_1"/>
    <property type="match status" value="1"/>
</dbReference>
<dbReference type="SMART" id="SM00355">
    <property type="entry name" value="ZnF_C2H2"/>
    <property type="match status" value="6"/>
</dbReference>
<accession>A0AAV2RUJ7</accession>
<feature type="region of interest" description="Disordered" evidence="6">
    <location>
        <begin position="459"/>
        <end position="502"/>
    </location>
</feature>
<evidence type="ECO:0000259" key="7">
    <source>
        <dbReference type="PROSITE" id="PS50157"/>
    </source>
</evidence>
<feature type="domain" description="C2H2-type" evidence="7">
    <location>
        <begin position="730"/>
        <end position="757"/>
    </location>
</feature>